<protein>
    <recommendedName>
        <fullName evidence="4">F-box domain-containing protein</fullName>
    </recommendedName>
</protein>
<evidence type="ECO:0000256" key="1">
    <source>
        <dbReference type="SAM" id="MobiDB-lite"/>
    </source>
</evidence>
<proteinExistence type="predicted"/>
<organism evidence="2 3">
    <name type="scientific">Leucocoprinus birnbaumii</name>
    <dbReference type="NCBI Taxonomy" id="56174"/>
    <lineage>
        <taxon>Eukaryota</taxon>
        <taxon>Fungi</taxon>
        <taxon>Dikarya</taxon>
        <taxon>Basidiomycota</taxon>
        <taxon>Agaricomycotina</taxon>
        <taxon>Agaricomycetes</taxon>
        <taxon>Agaricomycetidae</taxon>
        <taxon>Agaricales</taxon>
        <taxon>Agaricineae</taxon>
        <taxon>Agaricaceae</taxon>
        <taxon>Leucocoprinus</taxon>
    </lineage>
</organism>
<dbReference type="AlphaFoldDB" id="A0AAD5YT09"/>
<keyword evidence="3" id="KW-1185">Reference proteome</keyword>
<dbReference type="Proteomes" id="UP001213000">
    <property type="component" value="Unassembled WGS sequence"/>
</dbReference>
<comment type="caution">
    <text evidence="2">The sequence shown here is derived from an EMBL/GenBank/DDBJ whole genome shotgun (WGS) entry which is preliminary data.</text>
</comment>
<gene>
    <name evidence="2" type="ORF">NP233_g4247</name>
</gene>
<name>A0AAD5YT09_9AGAR</name>
<evidence type="ECO:0000313" key="3">
    <source>
        <dbReference type="Proteomes" id="UP001213000"/>
    </source>
</evidence>
<reference evidence="2" key="1">
    <citation type="submission" date="2022-07" db="EMBL/GenBank/DDBJ databases">
        <title>Genome Sequence of Leucocoprinus birnbaumii.</title>
        <authorList>
            <person name="Buettner E."/>
        </authorList>
    </citation>
    <scope>NUCLEOTIDE SEQUENCE</scope>
    <source>
        <strain evidence="2">VT141</strain>
    </source>
</reference>
<feature type="region of interest" description="Disordered" evidence="1">
    <location>
        <begin position="1"/>
        <end position="43"/>
    </location>
</feature>
<evidence type="ECO:0000313" key="2">
    <source>
        <dbReference type="EMBL" id="KAJ3570688.1"/>
    </source>
</evidence>
<dbReference type="EMBL" id="JANIEX010000224">
    <property type="protein sequence ID" value="KAJ3570688.1"/>
    <property type="molecule type" value="Genomic_DNA"/>
</dbReference>
<accession>A0AAD5YT09</accession>
<evidence type="ECO:0008006" key="4">
    <source>
        <dbReference type="Google" id="ProtNLM"/>
    </source>
</evidence>
<sequence length="522" mass="59717">MKLPQSSTPKHGIWIPSNFGQRSSWKGKSTGPKKGKPTPSDLQDRARELTSIFPPEIMSQIFYFVCELAPPEPKNSRHLAPLILSHVCSTWRIITHSTPSLWAYFHFSLVSGHVNELTRTKRTEMLKFYLEMAKDVPFTLKISLNGLTPFMMKPVLESIGSMLIGQGGRGKIRSLELWDVVLDEWIHLFYDLEDVEDLVISSHLAVSDFLSLKQFRHLRRLKFVGSWGYPGVITLASSQITTLTLDFISIGLGLVLLSQCPNLTTFCCLFPRPSPDIDIPPIRSPIVLQHLSHLTWTYIPSHGYRIVFPHLRLSVLQSLTWIRNSRPRLDVSAEEHHVFGLLAENIPSCLHTLELTSGGKWDPLLLTALFTRCSLIRHLRLSSCRHILIFEVLSLLLQSPRSEPLPSQAETLLPSLEDLVVVEPRRIADDGLGWREGAFIKGIERLFRAQSSGMKRAFETHFTRERARWTQEMYDVFKSLQMHEYPFYVWVDLQMRSPLKAVDTIKVSSGEKSIDKRPPWRP</sequence>